<dbReference type="EMBL" id="FOQZ01000001">
    <property type="protein sequence ID" value="SFI37902.1"/>
    <property type="molecule type" value="Genomic_DNA"/>
</dbReference>
<keyword evidence="1" id="KW-1133">Transmembrane helix</keyword>
<sequence length="369" mass="38439">MTPGGRPDSRRLHREDPRAWNRAGRLHGVDLARALAVLGMFAAHMLTIEEEFSWGDPATWADVANGRSSILFAVLAGVSIALVSGGPSPVAGAALALVRRRLAVRGGVLWLVGLALIITGVPLLIILPAYALLFLLALPLLRLRAGVLWIIAGGLALVMPWVQPALDALPVWEGVAGETLGLLLGWGYPFPLWTAFLVAGLAAGRSDLRAARTQVVLTAGGAAAAVIAYTADAVSRAPEDGEYLCHVWTAAAHSGGILEVVGSGGFALAVLGLCLLVCRTPLTWVLLPLRAVGTMPLTAYVGQVFAWALLAAATIGDVGDLGGFRALEPFWPFALTTIAACTAWALLLGRGPMERFVAAAARLAVPGRA</sequence>
<feature type="transmembrane region" description="Helical" evidence="1">
    <location>
        <begin position="330"/>
        <end position="348"/>
    </location>
</feature>
<evidence type="ECO:0008006" key="6">
    <source>
        <dbReference type="Google" id="ProtNLM"/>
    </source>
</evidence>
<organism evidence="4 5">
    <name type="scientific">Microbacterium saccharophilum</name>
    <dbReference type="NCBI Taxonomy" id="1213358"/>
    <lineage>
        <taxon>Bacteria</taxon>
        <taxon>Bacillati</taxon>
        <taxon>Actinomycetota</taxon>
        <taxon>Actinomycetes</taxon>
        <taxon>Micrococcales</taxon>
        <taxon>Microbacteriaceae</taxon>
        <taxon>Microbacterium</taxon>
    </lineage>
</organism>
<evidence type="ECO:0000259" key="2">
    <source>
        <dbReference type="Pfam" id="PF04235"/>
    </source>
</evidence>
<proteinExistence type="predicted"/>
<dbReference type="Proteomes" id="UP000198702">
    <property type="component" value="Unassembled WGS sequence"/>
</dbReference>
<feature type="domain" description="Heparan-alpha-glucosaminide N-acetyltransferase catalytic" evidence="3">
    <location>
        <begin position="25"/>
        <end position="215"/>
    </location>
</feature>
<dbReference type="AlphaFoldDB" id="A0A7Z7GE20"/>
<gene>
    <name evidence="4" type="ORF">SAMN04487751_1501</name>
</gene>
<feature type="transmembrane region" description="Helical" evidence="1">
    <location>
        <begin position="266"/>
        <end position="287"/>
    </location>
</feature>
<feature type="transmembrane region" description="Helical" evidence="1">
    <location>
        <begin position="183"/>
        <end position="203"/>
    </location>
</feature>
<accession>A0A7Z7GE20</accession>
<keyword evidence="1" id="KW-0472">Membrane</keyword>
<feature type="transmembrane region" description="Helical" evidence="1">
    <location>
        <begin position="145"/>
        <end position="163"/>
    </location>
</feature>
<protein>
    <recommendedName>
        <fullName evidence="6">DUF1624 domain-containing protein</fullName>
    </recommendedName>
</protein>
<dbReference type="Pfam" id="PF07786">
    <property type="entry name" value="HGSNAT_cat"/>
    <property type="match status" value="1"/>
</dbReference>
<dbReference type="InterPro" id="IPR012429">
    <property type="entry name" value="HGSNAT_cat"/>
</dbReference>
<feature type="transmembrane region" description="Helical" evidence="1">
    <location>
        <begin position="215"/>
        <end position="231"/>
    </location>
</feature>
<evidence type="ECO:0000259" key="3">
    <source>
        <dbReference type="Pfam" id="PF07786"/>
    </source>
</evidence>
<keyword evidence="1" id="KW-0812">Transmembrane</keyword>
<evidence type="ECO:0000313" key="5">
    <source>
        <dbReference type="Proteomes" id="UP000198702"/>
    </source>
</evidence>
<dbReference type="Pfam" id="PF04235">
    <property type="entry name" value="DUF418"/>
    <property type="match status" value="1"/>
</dbReference>
<comment type="caution">
    <text evidence="4">The sequence shown here is derived from an EMBL/GenBank/DDBJ whole genome shotgun (WGS) entry which is preliminary data.</text>
</comment>
<feature type="transmembrane region" description="Helical" evidence="1">
    <location>
        <begin position="69"/>
        <end position="88"/>
    </location>
</feature>
<feature type="transmembrane region" description="Helical" evidence="1">
    <location>
        <begin position="299"/>
        <end position="318"/>
    </location>
</feature>
<dbReference type="InterPro" id="IPR007349">
    <property type="entry name" value="DUF418"/>
</dbReference>
<reference evidence="4 5" key="1">
    <citation type="submission" date="2016-10" db="EMBL/GenBank/DDBJ databases">
        <authorList>
            <person name="Varghese N."/>
            <person name="Submissions S."/>
        </authorList>
    </citation>
    <scope>NUCLEOTIDE SEQUENCE [LARGE SCALE GENOMIC DNA]</scope>
    <source>
        <strain evidence="4 5">UNC380MFSha3.1</strain>
    </source>
</reference>
<feature type="transmembrane region" description="Helical" evidence="1">
    <location>
        <begin position="108"/>
        <end position="138"/>
    </location>
</feature>
<name>A0A7Z7GE20_9MICO</name>
<evidence type="ECO:0000313" key="4">
    <source>
        <dbReference type="EMBL" id="SFI37902.1"/>
    </source>
</evidence>
<feature type="domain" description="DUF418" evidence="2">
    <location>
        <begin position="251"/>
        <end position="356"/>
    </location>
</feature>
<evidence type="ECO:0000256" key="1">
    <source>
        <dbReference type="SAM" id="Phobius"/>
    </source>
</evidence>